<protein>
    <submittedName>
        <fullName evidence="2">Uncharacterized protein LOC120267290</fullName>
    </submittedName>
</protein>
<dbReference type="Proteomes" id="UP001515500">
    <property type="component" value="Chromosome 8"/>
</dbReference>
<name>A0AB40BWD9_DIOCR</name>
<organism evidence="1 2">
    <name type="scientific">Dioscorea cayennensis subsp. rotundata</name>
    <name type="common">White Guinea yam</name>
    <name type="synonym">Dioscorea rotundata</name>
    <dbReference type="NCBI Taxonomy" id="55577"/>
    <lineage>
        <taxon>Eukaryota</taxon>
        <taxon>Viridiplantae</taxon>
        <taxon>Streptophyta</taxon>
        <taxon>Embryophyta</taxon>
        <taxon>Tracheophyta</taxon>
        <taxon>Spermatophyta</taxon>
        <taxon>Magnoliopsida</taxon>
        <taxon>Liliopsida</taxon>
        <taxon>Dioscoreales</taxon>
        <taxon>Dioscoreaceae</taxon>
        <taxon>Dioscorea</taxon>
    </lineage>
</organism>
<accession>A0AB40BWD9</accession>
<gene>
    <name evidence="2" type="primary">LOC120267290</name>
</gene>
<dbReference type="RefSeq" id="XP_039130891.1">
    <property type="nucleotide sequence ID" value="XM_039274957.1"/>
</dbReference>
<evidence type="ECO:0000313" key="1">
    <source>
        <dbReference type="Proteomes" id="UP001515500"/>
    </source>
</evidence>
<evidence type="ECO:0000313" key="2">
    <source>
        <dbReference type="RefSeq" id="XP_039130891.1"/>
    </source>
</evidence>
<sequence length="142" mass="16980">MELEHKVYWAIKVMNFDLSKSGEQRMLHLNELDEWRMKAFENAKIYKERIRKWHDKYIKNLKEFKVGNQVLLFNSRLRLFPGKLMSRWFDPYTVTEVSSHGAVEITHREKGTFKVNGHRLKPYYGGEVGNDVKEVVFLHKPP</sequence>
<proteinExistence type="predicted"/>
<dbReference type="AlphaFoldDB" id="A0AB40BWD9"/>
<dbReference type="GeneID" id="120267290"/>
<reference evidence="2" key="1">
    <citation type="submission" date="2025-08" db="UniProtKB">
        <authorList>
            <consortium name="RefSeq"/>
        </authorList>
    </citation>
    <scope>IDENTIFICATION</scope>
</reference>
<keyword evidence="1" id="KW-1185">Reference proteome</keyword>